<dbReference type="PROSITE" id="PS50943">
    <property type="entry name" value="HTH_CROC1"/>
    <property type="match status" value="1"/>
</dbReference>
<evidence type="ECO:0000313" key="3">
    <source>
        <dbReference type="Proteomes" id="UP001164963"/>
    </source>
</evidence>
<feature type="domain" description="HTH cro/C1-type" evidence="1">
    <location>
        <begin position="6"/>
        <end position="42"/>
    </location>
</feature>
<dbReference type="InterPro" id="IPR043917">
    <property type="entry name" value="DUF5753"/>
</dbReference>
<evidence type="ECO:0000313" key="2">
    <source>
        <dbReference type="EMBL" id="UZK55066.1"/>
    </source>
</evidence>
<dbReference type="Pfam" id="PF19054">
    <property type="entry name" value="DUF5753"/>
    <property type="match status" value="1"/>
</dbReference>
<dbReference type="Proteomes" id="UP001164963">
    <property type="component" value="Chromosome"/>
</dbReference>
<dbReference type="Pfam" id="PF13560">
    <property type="entry name" value="HTH_31"/>
    <property type="match status" value="1"/>
</dbReference>
<dbReference type="SUPFAM" id="SSF47413">
    <property type="entry name" value="lambda repressor-like DNA-binding domains"/>
    <property type="match status" value="1"/>
</dbReference>
<accession>A0ABY6PTH0</accession>
<proteinExistence type="predicted"/>
<protein>
    <submittedName>
        <fullName evidence="2">Helix-turn-helix transcriptional regulator</fullName>
    </submittedName>
</protein>
<organism evidence="2 3">
    <name type="scientific">Streptomyces drozdowiczii</name>
    <dbReference type="NCBI Taxonomy" id="202862"/>
    <lineage>
        <taxon>Bacteria</taxon>
        <taxon>Bacillati</taxon>
        <taxon>Actinomycetota</taxon>
        <taxon>Actinomycetes</taxon>
        <taxon>Kitasatosporales</taxon>
        <taxon>Streptomycetaceae</taxon>
        <taxon>Streptomyces</taxon>
    </lineage>
</organism>
<dbReference type="SMART" id="SM00530">
    <property type="entry name" value="HTH_XRE"/>
    <property type="match status" value="1"/>
</dbReference>
<gene>
    <name evidence="2" type="ORF">NEH16_13820</name>
</gene>
<keyword evidence="3" id="KW-1185">Reference proteome</keyword>
<reference evidence="2" key="1">
    <citation type="journal article" date="2022" name="Front. Microbiol.">
        <title>Mirubactin C rescues the lethal effect of cell wall biosynthesis mutations in Bacillus subtilis.</title>
        <authorList>
            <person name="Kepplinger B."/>
            <person name="Wen X."/>
            <person name="Tyler A.R."/>
            <person name="Kim B.Y."/>
            <person name="Brown J."/>
            <person name="Banks P."/>
            <person name="Dashti Y."/>
            <person name="Mackenzie E.S."/>
            <person name="Wills C."/>
            <person name="Kawai Y."/>
            <person name="Waldron K.J."/>
            <person name="Allenby N.E.E."/>
            <person name="Wu L.J."/>
            <person name="Hall M.J."/>
            <person name="Errington J."/>
        </authorList>
    </citation>
    <scope>NUCLEOTIDE SEQUENCE</scope>
    <source>
        <strain evidence="2">MDA8-470</strain>
    </source>
</reference>
<dbReference type="InterPro" id="IPR001387">
    <property type="entry name" value="Cro/C1-type_HTH"/>
</dbReference>
<evidence type="ECO:0000259" key="1">
    <source>
        <dbReference type="PROSITE" id="PS50943"/>
    </source>
</evidence>
<dbReference type="EMBL" id="CP098740">
    <property type="protein sequence ID" value="UZK55066.1"/>
    <property type="molecule type" value="Genomic_DNA"/>
</dbReference>
<sequence length="260" mass="29279">MFGALLRHYRELATLSQEALGLRIGFSKSQVAMVERGHRPPKGNFVPKSDSATGANGALIAAALKLKFSHLATWFGPFAEEEAKATMRHEYECHVVPGLLQTEDHARAMFRGACPPIEDDEIEGRVAARLARQALLTRRPLPDISFVLEVSALTRPIGGRDVHRAQLQHILEVSQLRHVHIQVMSPHRETHVGLSGPFVLLETEDRRRLAYLEVQSRNFLVSEQQHLADLFATYGMLRAQALSPEESRELIKQMVKDYEH</sequence>
<dbReference type="Gene3D" id="1.10.260.40">
    <property type="entry name" value="lambda repressor-like DNA-binding domains"/>
    <property type="match status" value="1"/>
</dbReference>
<dbReference type="InterPro" id="IPR010982">
    <property type="entry name" value="Lambda_DNA-bd_dom_sf"/>
</dbReference>
<dbReference type="RefSeq" id="WP_265542472.1">
    <property type="nucleotide sequence ID" value="NZ_CP098740.1"/>
</dbReference>
<dbReference type="CDD" id="cd00093">
    <property type="entry name" value="HTH_XRE"/>
    <property type="match status" value="1"/>
</dbReference>
<name>A0ABY6PTH0_9ACTN</name>